<name>A0A508T239_9BRAD</name>
<evidence type="ECO:0008006" key="3">
    <source>
        <dbReference type="Google" id="ProtNLM"/>
    </source>
</evidence>
<dbReference type="EMBL" id="CAADFC020000006">
    <property type="protein sequence ID" value="VIO68231.1"/>
    <property type="molecule type" value="Genomic_DNA"/>
</dbReference>
<comment type="caution">
    <text evidence="1">The sequence shown here is derived from an EMBL/GenBank/DDBJ whole genome shotgun (WGS) entry which is preliminary data.</text>
</comment>
<dbReference type="SUPFAM" id="SSF52266">
    <property type="entry name" value="SGNH hydrolase"/>
    <property type="match status" value="1"/>
</dbReference>
<dbReference type="Proteomes" id="UP000328092">
    <property type="component" value="Unassembled WGS sequence"/>
</dbReference>
<dbReference type="OrthoDB" id="8355047at2"/>
<protein>
    <recommendedName>
        <fullName evidence="3">SGNH hydrolase-type esterase domain-containing protein</fullName>
    </recommendedName>
</protein>
<evidence type="ECO:0000313" key="1">
    <source>
        <dbReference type="EMBL" id="VIO68231.1"/>
    </source>
</evidence>
<reference evidence="1" key="1">
    <citation type="submission" date="2019-02" db="EMBL/GenBank/DDBJ databases">
        <authorList>
            <person name="Pothier F.J."/>
        </authorList>
    </citation>
    <scope>NUCLEOTIDE SEQUENCE</scope>
    <source>
        <strain evidence="1">CI-1B</strain>
    </source>
</reference>
<evidence type="ECO:0000313" key="2">
    <source>
        <dbReference type="Proteomes" id="UP000328092"/>
    </source>
</evidence>
<dbReference type="RefSeq" id="WP_139858813.1">
    <property type="nucleotide sequence ID" value="NZ_CAADFC020000006.1"/>
</dbReference>
<sequence>MHRALPWILTVVFLVGFVASFTELQRMRKRFGEVSQRTFHDHADVREFMIRAALADAAAPIVVLGDSITEMAPLPRELWRRLATRLLGPKGAFLVALTVGANDVGSATVQRDFAELIDMVKPLSTRPPVVAAVADARTNAAIGGSRNRPRRSICRS</sequence>
<dbReference type="AlphaFoldDB" id="A0A508T239"/>
<organism evidence="1 2">
    <name type="scientific">Bradyrhizobium ivorense</name>
    <dbReference type="NCBI Taxonomy" id="2511166"/>
    <lineage>
        <taxon>Bacteria</taxon>
        <taxon>Pseudomonadati</taxon>
        <taxon>Pseudomonadota</taxon>
        <taxon>Alphaproteobacteria</taxon>
        <taxon>Hyphomicrobiales</taxon>
        <taxon>Nitrobacteraceae</taxon>
        <taxon>Bradyrhizobium</taxon>
    </lineage>
</organism>
<gene>
    <name evidence="1" type="ORF">CI1B_20180</name>
</gene>
<keyword evidence="2" id="KW-1185">Reference proteome</keyword>
<accession>A0A508T239</accession>
<proteinExistence type="predicted"/>